<comment type="caution">
    <text evidence="1">The sequence shown here is derived from an EMBL/GenBank/DDBJ whole genome shotgun (WGS) entry which is preliminary data.</text>
</comment>
<proteinExistence type="predicted"/>
<evidence type="ECO:0000313" key="2">
    <source>
        <dbReference type="Proteomes" id="UP001623660"/>
    </source>
</evidence>
<gene>
    <name evidence="1" type="ORF">ACJDU8_16300</name>
</gene>
<sequence length="48" mass="5523">MLKRGDSIADIVDITELSKEKVIQLKKKYQKLSIDVMNVASNLNTLWM</sequence>
<evidence type="ECO:0000313" key="1">
    <source>
        <dbReference type="EMBL" id="MFL0197107.1"/>
    </source>
</evidence>
<name>A0ABW8SM31_9CLOT</name>
<reference evidence="1 2" key="1">
    <citation type="submission" date="2024-11" db="EMBL/GenBank/DDBJ databases">
        <authorList>
            <person name="Heng Y.C."/>
            <person name="Lim A.C.H."/>
            <person name="Lee J.K.Y."/>
            <person name="Kittelmann S."/>
        </authorList>
    </citation>
    <scope>NUCLEOTIDE SEQUENCE [LARGE SCALE GENOMIC DNA]</scope>
    <source>
        <strain evidence="1 2">WILCCON 0269</strain>
    </source>
</reference>
<dbReference type="RefSeq" id="WP_406793213.1">
    <property type="nucleotide sequence ID" value="NZ_JBJHZX010000025.1"/>
</dbReference>
<protein>
    <submittedName>
        <fullName evidence="1">Uncharacterized protein</fullName>
    </submittedName>
</protein>
<accession>A0ABW8SM31</accession>
<organism evidence="1 2">
    <name type="scientific">Candidatus Clostridium eludens</name>
    <dbReference type="NCBI Taxonomy" id="3381663"/>
    <lineage>
        <taxon>Bacteria</taxon>
        <taxon>Bacillati</taxon>
        <taxon>Bacillota</taxon>
        <taxon>Clostridia</taxon>
        <taxon>Eubacteriales</taxon>
        <taxon>Clostridiaceae</taxon>
        <taxon>Clostridium</taxon>
    </lineage>
</organism>
<keyword evidence="2" id="KW-1185">Reference proteome</keyword>
<dbReference type="Proteomes" id="UP001623660">
    <property type="component" value="Unassembled WGS sequence"/>
</dbReference>
<dbReference type="EMBL" id="JBJHZX010000025">
    <property type="protein sequence ID" value="MFL0197107.1"/>
    <property type="molecule type" value="Genomic_DNA"/>
</dbReference>